<dbReference type="GO" id="GO:0016747">
    <property type="term" value="F:acyltransferase activity, transferring groups other than amino-acyl groups"/>
    <property type="evidence" value="ECO:0007669"/>
    <property type="project" value="InterPro"/>
</dbReference>
<dbReference type="OrthoDB" id="2189687at2"/>
<comment type="caution">
    <text evidence="2">The sequence shown here is derived from an EMBL/GenBank/DDBJ whole genome shotgun (WGS) entry which is preliminary data.</text>
</comment>
<keyword evidence="3" id="KW-1185">Reference proteome</keyword>
<evidence type="ECO:0000259" key="1">
    <source>
        <dbReference type="PROSITE" id="PS51186"/>
    </source>
</evidence>
<reference evidence="2 3" key="1">
    <citation type="submission" date="2016-07" db="EMBL/GenBank/DDBJ databases">
        <title>Caryophanon latum genome sequencing.</title>
        <authorList>
            <person name="Verma A."/>
            <person name="Pal Y."/>
            <person name="Krishnamurthi S."/>
        </authorList>
    </citation>
    <scope>NUCLEOTIDE SEQUENCE [LARGE SCALE GENOMIC DNA]</scope>
    <source>
        <strain evidence="2 3">DSM 14151</strain>
    </source>
</reference>
<dbReference type="InterPro" id="IPR016181">
    <property type="entry name" value="Acyl_CoA_acyltransferase"/>
</dbReference>
<evidence type="ECO:0000313" key="2">
    <source>
        <dbReference type="EMBL" id="OCS92424.1"/>
    </source>
</evidence>
<evidence type="ECO:0000313" key="3">
    <source>
        <dbReference type="Proteomes" id="UP000093482"/>
    </source>
</evidence>
<gene>
    <name evidence="2" type="ORF">A6K76_07225</name>
</gene>
<dbReference type="PROSITE" id="PS51186">
    <property type="entry name" value="GNAT"/>
    <property type="match status" value="1"/>
</dbReference>
<dbReference type="InterPro" id="IPR000182">
    <property type="entry name" value="GNAT_dom"/>
</dbReference>
<protein>
    <submittedName>
        <fullName evidence="2">Acetyltransferase</fullName>
    </submittedName>
</protein>
<dbReference type="EMBL" id="MATO01000016">
    <property type="protein sequence ID" value="OCS92424.1"/>
    <property type="molecule type" value="Genomic_DNA"/>
</dbReference>
<organism evidence="2 3">
    <name type="scientific">Caryophanon latum</name>
    <dbReference type="NCBI Taxonomy" id="33977"/>
    <lineage>
        <taxon>Bacteria</taxon>
        <taxon>Bacillati</taxon>
        <taxon>Bacillota</taxon>
        <taxon>Bacilli</taxon>
        <taxon>Bacillales</taxon>
        <taxon>Caryophanaceae</taxon>
        <taxon>Caryophanon</taxon>
    </lineage>
</organism>
<name>A0A1C0YZ03_9BACL</name>
<dbReference type="SUPFAM" id="SSF55729">
    <property type="entry name" value="Acyl-CoA N-acyltransferases (Nat)"/>
    <property type="match status" value="1"/>
</dbReference>
<dbReference type="Gene3D" id="3.40.630.30">
    <property type="match status" value="1"/>
</dbReference>
<feature type="domain" description="N-acetyltransferase" evidence="1">
    <location>
        <begin position="3"/>
        <end position="116"/>
    </location>
</feature>
<dbReference type="Proteomes" id="UP000093482">
    <property type="component" value="Unassembled WGS sequence"/>
</dbReference>
<keyword evidence="2" id="KW-0808">Transferase</keyword>
<accession>A0A1C0YZ03</accession>
<dbReference type="AlphaFoldDB" id="A0A1C0YZ03"/>
<sequence length="116" mass="13429">MLCRYKKALEKLAMGLLSFNPEQKDLKKLRETMCCYETEETWQLYLWKQNDEYLGLIGVQHDGDVAYVQHVSVMPSHRGEGIARRMVEAVEALPNVTRIESVKANQSLIEKCIKQL</sequence>
<dbReference type="Pfam" id="PF00583">
    <property type="entry name" value="Acetyltransf_1"/>
    <property type="match status" value="1"/>
</dbReference>
<dbReference type="CDD" id="cd04301">
    <property type="entry name" value="NAT_SF"/>
    <property type="match status" value="1"/>
</dbReference>
<proteinExistence type="predicted"/>